<name>L1K2S6_GUITC</name>
<proteinExistence type="predicted"/>
<organism evidence="5">
    <name type="scientific">Guillardia theta (strain CCMP2712)</name>
    <name type="common">Cryptophyte</name>
    <dbReference type="NCBI Taxonomy" id="905079"/>
    <lineage>
        <taxon>Eukaryota</taxon>
        <taxon>Cryptophyceae</taxon>
        <taxon>Pyrenomonadales</taxon>
        <taxon>Geminigeraceae</taxon>
        <taxon>Guillardia</taxon>
    </lineage>
</organism>
<evidence type="ECO:0000256" key="1">
    <source>
        <dbReference type="SAM" id="Coils"/>
    </source>
</evidence>
<dbReference type="InterPro" id="IPR001478">
    <property type="entry name" value="PDZ"/>
</dbReference>
<dbReference type="InterPro" id="IPR001849">
    <property type="entry name" value="PH_domain"/>
</dbReference>
<feature type="region of interest" description="Disordered" evidence="2">
    <location>
        <begin position="738"/>
        <end position="776"/>
    </location>
</feature>
<evidence type="ECO:0000313" key="5">
    <source>
        <dbReference type="EMBL" id="EKX54899.1"/>
    </source>
</evidence>
<evidence type="ECO:0000313" key="7">
    <source>
        <dbReference type="Proteomes" id="UP000011087"/>
    </source>
</evidence>
<dbReference type="RefSeq" id="XP_005841879.1">
    <property type="nucleotide sequence ID" value="XM_005841822.1"/>
</dbReference>
<dbReference type="PROSITE" id="PS50003">
    <property type="entry name" value="PH_DOMAIN"/>
    <property type="match status" value="1"/>
</dbReference>
<evidence type="ECO:0008006" key="8">
    <source>
        <dbReference type="Google" id="ProtNLM"/>
    </source>
</evidence>
<accession>L1K2S6</accession>
<feature type="compositionally biased region" description="Basic and acidic residues" evidence="2">
    <location>
        <begin position="359"/>
        <end position="368"/>
    </location>
</feature>
<sequence length="814" mass="91091">MCYHSLKDFQASASPLETIRVGNSNVQYNEEHNSFLLYNPTNKKTLEFMCDTMDDVSLSKQVHVESDPRLPADEEKNTIVLEGFLDLWSKYAARWEEKYIVLTKRELLVFSADEETFSDDKAEARILLRRATASDASDASDAQEEDRYVLRVFDGKRRKEYLLAASSEQNMIDWLDAILESIEPPTPVVYKPVPHDEDTMHRRSKFALETISSENANEADEYSHDKRKLNALESESERLSQPSRGSTANKTSVTVRDRFMYIKEVAALRRSAEEELSCRLQVTPHASSILLMLRSLQRKFDDWKTSSKSFSGSSTCLSCCLQSNDEKMMTGVECEKGRAARDADGARKSSASDCSAATRGDETPEKRSHVVSAFAREAARLMEENSKNKLLAASQMMRRVQLEVTREKMAEDVKDLCFLAPPSLPLPKIFSSSPAWLGRAIHTLTWKLDDTANSERNSSRLVKEIEDESKEEEASLRRKLDKVIQSNAKFRQMIQDAAKGKAEKLRRLERDAEKLAEPQLPLILTRDARFRRACLESVDHCDKMRLEAVESGYCEARREMVEKELERDGAGRVNGEQAFPVIASILPGSSAAAAARSSRVLSAGCELLKIDGQDLKGVRAEEATILSYGAPGTHSVILVRKEMDGKQTSDELALVRTATAQSDPAWKYAASMERKASSASSQLDDVQISIAKLAGRSSAREQEVKALEKERIQTISKIRRMQSVCRTLLLHVNDAQTRQGRRLGPQDTLGESRTSGGVNGRGAMEEEGEESAEDGHAYILLDPDTLRPVREGRDERTGLKSMLSDLLGTAAFDF</sequence>
<dbReference type="Proteomes" id="UP000011087">
    <property type="component" value="Unassembled WGS sequence"/>
</dbReference>
<dbReference type="HOGENOM" id="CLU_346987_0_0_1"/>
<dbReference type="AlphaFoldDB" id="L1K2S6"/>
<dbReference type="EnsemblProtists" id="EKX54899">
    <property type="protein sequence ID" value="EKX54899"/>
    <property type="gene ID" value="GUITHDRAFT_99549"/>
</dbReference>
<feature type="compositionally biased region" description="Basic and acidic residues" evidence="2">
    <location>
        <begin position="338"/>
        <end position="347"/>
    </location>
</feature>
<reference evidence="7" key="2">
    <citation type="submission" date="2012-11" db="EMBL/GenBank/DDBJ databases">
        <authorList>
            <person name="Kuo A."/>
            <person name="Curtis B.A."/>
            <person name="Tanifuji G."/>
            <person name="Burki F."/>
            <person name="Gruber A."/>
            <person name="Irimia M."/>
            <person name="Maruyama S."/>
            <person name="Arias M.C."/>
            <person name="Ball S.G."/>
            <person name="Gile G.H."/>
            <person name="Hirakawa Y."/>
            <person name="Hopkins J.F."/>
            <person name="Rensing S.A."/>
            <person name="Schmutz J."/>
            <person name="Symeonidi A."/>
            <person name="Elias M."/>
            <person name="Eveleigh R.J."/>
            <person name="Herman E.K."/>
            <person name="Klute M.J."/>
            <person name="Nakayama T."/>
            <person name="Obornik M."/>
            <person name="Reyes-Prieto A."/>
            <person name="Armbrust E.V."/>
            <person name="Aves S.J."/>
            <person name="Beiko R.G."/>
            <person name="Coutinho P."/>
            <person name="Dacks J.B."/>
            <person name="Durnford D.G."/>
            <person name="Fast N.M."/>
            <person name="Green B.R."/>
            <person name="Grisdale C."/>
            <person name="Hempe F."/>
            <person name="Henrissat B."/>
            <person name="Hoppner M.P."/>
            <person name="Ishida K.-I."/>
            <person name="Kim E."/>
            <person name="Koreny L."/>
            <person name="Kroth P.G."/>
            <person name="Liu Y."/>
            <person name="Malik S.-B."/>
            <person name="Maier U.G."/>
            <person name="McRose D."/>
            <person name="Mock T."/>
            <person name="Neilson J.A."/>
            <person name="Onodera N.T."/>
            <person name="Poole A.M."/>
            <person name="Pritham E.J."/>
            <person name="Richards T.A."/>
            <person name="Rocap G."/>
            <person name="Roy S.W."/>
            <person name="Sarai C."/>
            <person name="Schaack S."/>
            <person name="Shirato S."/>
            <person name="Slamovits C.H."/>
            <person name="Spencer D.F."/>
            <person name="Suzuki S."/>
            <person name="Worden A.Z."/>
            <person name="Zauner S."/>
            <person name="Barry K."/>
            <person name="Bell C."/>
            <person name="Bharti A.K."/>
            <person name="Crow J.A."/>
            <person name="Grimwood J."/>
            <person name="Kramer R."/>
            <person name="Lindquist E."/>
            <person name="Lucas S."/>
            <person name="Salamov A."/>
            <person name="McFadden G.I."/>
            <person name="Lane C.E."/>
            <person name="Keeling P.J."/>
            <person name="Gray M.W."/>
            <person name="Grigoriev I.V."/>
            <person name="Archibald J.M."/>
        </authorList>
    </citation>
    <scope>NUCLEOTIDE SEQUENCE</scope>
    <source>
        <strain evidence="7">CCMP2712</strain>
    </source>
</reference>
<evidence type="ECO:0000259" key="3">
    <source>
        <dbReference type="PROSITE" id="PS50003"/>
    </source>
</evidence>
<dbReference type="SUPFAM" id="SSF50156">
    <property type="entry name" value="PDZ domain-like"/>
    <property type="match status" value="1"/>
</dbReference>
<reference evidence="5 7" key="1">
    <citation type="journal article" date="2012" name="Nature">
        <title>Algal genomes reveal evolutionary mosaicism and the fate of nucleomorphs.</title>
        <authorList>
            <consortium name="DOE Joint Genome Institute"/>
            <person name="Curtis B.A."/>
            <person name="Tanifuji G."/>
            <person name="Burki F."/>
            <person name="Gruber A."/>
            <person name="Irimia M."/>
            <person name="Maruyama S."/>
            <person name="Arias M.C."/>
            <person name="Ball S.G."/>
            <person name="Gile G.H."/>
            <person name="Hirakawa Y."/>
            <person name="Hopkins J.F."/>
            <person name="Kuo A."/>
            <person name="Rensing S.A."/>
            <person name="Schmutz J."/>
            <person name="Symeonidi A."/>
            <person name="Elias M."/>
            <person name="Eveleigh R.J."/>
            <person name="Herman E.K."/>
            <person name="Klute M.J."/>
            <person name="Nakayama T."/>
            <person name="Obornik M."/>
            <person name="Reyes-Prieto A."/>
            <person name="Armbrust E.V."/>
            <person name="Aves S.J."/>
            <person name="Beiko R.G."/>
            <person name="Coutinho P."/>
            <person name="Dacks J.B."/>
            <person name="Durnford D.G."/>
            <person name="Fast N.M."/>
            <person name="Green B.R."/>
            <person name="Grisdale C.J."/>
            <person name="Hempel F."/>
            <person name="Henrissat B."/>
            <person name="Hoppner M.P."/>
            <person name="Ishida K."/>
            <person name="Kim E."/>
            <person name="Koreny L."/>
            <person name="Kroth P.G."/>
            <person name="Liu Y."/>
            <person name="Malik S.B."/>
            <person name="Maier U.G."/>
            <person name="McRose D."/>
            <person name="Mock T."/>
            <person name="Neilson J.A."/>
            <person name="Onodera N.T."/>
            <person name="Poole A.M."/>
            <person name="Pritham E.J."/>
            <person name="Richards T.A."/>
            <person name="Rocap G."/>
            <person name="Roy S.W."/>
            <person name="Sarai C."/>
            <person name="Schaack S."/>
            <person name="Shirato S."/>
            <person name="Slamovits C.H."/>
            <person name="Spencer D.F."/>
            <person name="Suzuki S."/>
            <person name="Worden A.Z."/>
            <person name="Zauner S."/>
            <person name="Barry K."/>
            <person name="Bell C."/>
            <person name="Bharti A.K."/>
            <person name="Crow J.A."/>
            <person name="Grimwood J."/>
            <person name="Kramer R."/>
            <person name="Lindquist E."/>
            <person name="Lucas S."/>
            <person name="Salamov A."/>
            <person name="McFadden G.I."/>
            <person name="Lane C.E."/>
            <person name="Keeling P.J."/>
            <person name="Gray M.W."/>
            <person name="Grigoriev I.V."/>
            <person name="Archibald J.M."/>
        </authorList>
    </citation>
    <scope>NUCLEOTIDE SEQUENCE</scope>
    <source>
        <strain evidence="5 7">CCMP2712</strain>
    </source>
</reference>
<dbReference type="PaxDb" id="55529-EKX54899"/>
<dbReference type="KEGG" id="gtt:GUITHDRAFT_99549"/>
<dbReference type="CDD" id="cd00821">
    <property type="entry name" value="PH"/>
    <property type="match status" value="1"/>
</dbReference>
<gene>
    <name evidence="5" type="ORF">GUITHDRAFT_99549</name>
</gene>
<keyword evidence="7" id="KW-1185">Reference proteome</keyword>
<dbReference type="Pfam" id="PF00169">
    <property type="entry name" value="PH"/>
    <property type="match status" value="1"/>
</dbReference>
<dbReference type="Gene3D" id="2.30.42.10">
    <property type="match status" value="1"/>
</dbReference>
<feature type="domain" description="PH" evidence="3">
    <location>
        <begin position="78"/>
        <end position="183"/>
    </location>
</feature>
<protein>
    <recommendedName>
        <fullName evidence="8">PH domain-containing protein</fullName>
    </recommendedName>
</protein>
<evidence type="ECO:0000256" key="2">
    <source>
        <dbReference type="SAM" id="MobiDB-lite"/>
    </source>
</evidence>
<evidence type="ECO:0000259" key="4">
    <source>
        <dbReference type="PROSITE" id="PS50106"/>
    </source>
</evidence>
<reference evidence="6" key="3">
    <citation type="submission" date="2016-03" db="UniProtKB">
        <authorList>
            <consortium name="EnsemblProtists"/>
        </authorList>
    </citation>
    <scope>IDENTIFICATION</scope>
</reference>
<dbReference type="InterPro" id="IPR036034">
    <property type="entry name" value="PDZ_sf"/>
</dbReference>
<dbReference type="PROSITE" id="PS50106">
    <property type="entry name" value="PDZ"/>
    <property type="match status" value="1"/>
</dbReference>
<feature type="coiled-coil region" evidence="1">
    <location>
        <begin position="462"/>
        <end position="511"/>
    </location>
</feature>
<dbReference type="Gene3D" id="2.30.29.30">
    <property type="entry name" value="Pleckstrin-homology domain (PH domain)/Phosphotyrosine-binding domain (PTB)"/>
    <property type="match status" value="1"/>
</dbReference>
<dbReference type="SMART" id="SM00233">
    <property type="entry name" value="PH"/>
    <property type="match status" value="1"/>
</dbReference>
<dbReference type="SUPFAM" id="SSF50729">
    <property type="entry name" value="PH domain-like"/>
    <property type="match status" value="1"/>
</dbReference>
<feature type="domain" description="PDZ" evidence="4">
    <location>
        <begin position="562"/>
        <end position="642"/>
    </location>
</feature>
<evidence type="ECO:0000313" key="6">
    <source>
        <dbReference type="EnsemblProtists" id="EKX54899"/>
    </source>
</evidence>
<dbReference type="GeneID" id="17311401"/>
<feature type="region of interest" description="Disordered" evidence="2">
    <location>
        <begin position="338"/>
        <end position="368"/>
    </location>
</feature>
<dbReference type="InterPro" id="IPR011993">
    <property type="entry name" value="PH-like_dom_sf"/>
</dbReference>
<dbReference type="EMBL" id="JH992966">
    <property type="protein sequence ID" value="EKX54899.1"/>
    <property type="molecule type" value="Genomic_DNA"/>
</dbReference>
<keyword evidence="1" id="KW-0175">Coiled coil</keyword>